<evidence type="ECO:0000313" key="2">
    <source>
        <dbReference type="EMBL" id="MFD1631057.1"/>
    </source>
</evidence>
<reference evidence="3" key="1">
    <citation type="journal article" date="2019" name="Int. J. Syst. Evol. Microbiol.">
        <title>The Global Catalogue of Microorganisms (GCM) 10K type strain sequencing project: providing services to taxonomists for standard genome sequencing and annotation.</title>
        <authorList>
            <consortium name="The Broad Institute Genomics Platform"/>
            <consortium name="The Broad Institute Genome Sequencing Center for Infectious Disease"/>
            <person name="Wu L."/>
            <person name="Ma J."/>
        </authorList>
    </citation>
    <scope>NUCLEOTIDE SEQUENCE [LARGE SCALE GENOMIC DNA]</scope>
    <source>
        <strain evidence="3">CCUG 53762</strain>
    </source>
</reference>
<accession>A0ABW4IGI8</accession>
<proteinExistence type="predicted"/>
<gene>
    <name evidence="2" type="ORF">ACFSAH_14365</name>
</gene>
<dbReference type="RefSeq" id="WP_379663429.1">
    <property type="nucleotide sequence ID" value="NZ_JBHUDG010000039.1"/>
</dbReference>
<dbReference type="Pfam" id="PF20243">
    <property type="entry name" value="MbnP"/>
    <property type="match status" value="1"/>
</dbReference>
<name>A0ABW4IGI8_9SPHI</name>
<sequence>MKKTLIYLFSVLLLTTYACKKEKSEIDSTVKAPLEIEFDHIVGGKKLTLGATNKNSLNQDFTIDILKYYISNIKLKNTEGKEVVVPQDESYFLVDASEKESCYAHVKIPEGDYTELSFVLGVDSLRNTKPVEERTGDLDPANGMYWTWNSGYIFFKMEGLSSLITSADKTYRLHIGGYGGYDTPTINNIRTITLDLTARGVAKVRADRKANIHLLVDLQKAIEGDYVVDFSGDSKKVNIMSPTAGTPIADNYVNMFTHDHSH</sequence>
<dbReference type="Proteomes" id="UP001597118">
    <property type="component" value="Unassembled WGS sequence"/>
</dbReference>
<evidence type="ECO:0000259" key="1">
    <source>
        <dbReference type="Pfam" id="PF20243"/>
    </source>
</evidence>
<keyword evidence="3" id="KW-1185">Reference proteome</keyword>
<comment type="caution">
    <text evidence="2">The sequence shown here is derived from an EMBL/GenBank/DDBJ whole genome shotgun (WGS) entry which is preliminary data.</text>
</comment>
<protein>
    <submittedName>
        <fullName evidence="2">MbnP family protein</fullName>
    </submittedName>
</protein>
<dbReference type="EMBL" id="JBHUDG010000039">
    <property type="protein sequence ID" value="MFD1631057.1"/>
    <property type="molecule type" value="Genomic_DNA"/>
</dbReference>
<organism evidence="2 3">
    <name type="scientific">Pseudopedobacter beijingensis</name>
    <dbReference type="NCBI Taxonomy" id="1207056"/>
    <lineage>
        <taxon>Bacteria</taxon>
        <taxon>Pseudomonadati</taxon>
        <taxon>Bacteroidota</taxon>
        <taxon>Sphingobacteriia</taxon>
        <taxon>Sphingobacteriales</taxon>
        <taxon>Sphingobacteriaceae</taxon>
        <taxon>Pseudopedobacter</taxon>
    </lineage>
</organism>
<feature type="domain" description="Copper-binding protein MbnP-like" evidence="1">
    <location>
        <begin position="32"/>
        <end position="224"/>
    </location>
</feature>
<evidence type="ECO:0000313" key="3">
    <source>
        <dbReference type="Proteomes" id="UP001597118"/>
    </source>
</evidence>
<dbReference type="PROSITE" id="PS51257">
    <property type="entry name" value="PROKAR_LIPOPROTEIN"/>
    <property type="match status" value="1"/>
</dbReference>
<dbReference type="InterPro" id="IPR046863">
    <property type="entry name" value="MbnP-like_dom"/>
</dbReference>